<feature type="transmembrane region" description="Helical" evidence="2">
    <location>
        <begin position="161"/>
        <end position="181"/>
    </location>
</feature>
<evidence type="ECO:0000313" key="5">
    <source>
        <dbReference type="Proteomes" id="UP001487305"/>
    </source>
</evidence>
<comment type="caution">
    <text evidence="4">The sequence shown here is derived from an EMBL/GenBank/DDBJ whole genome shotgun (WGS) entry which is preliminary data.</text>
</comment>
<keyword evidence="2" id="KW-0812">Transmembrane</keyword>
<dbReference type="PANTHER" id="PTHR22911:SF137">
    <property type="entry name" value="SOLUTE CARRIER FAMILY 35 MEMBER G2-RELATED"/>
    <property type="match status" value="1"/>
</dbReference>
<evidence type="ECO:0000313" key="4">
    <source>
        <dbReference type="EMBL" id="MEQ3362768.1"/>
    </source>
</evidence>
<dbReference type="RefSeq" id="WP_102375014.1">
    <property type="nucleotide sequence ID" value="NZ_JBBNOP010000005.1"/>
</dbReference>
<dbReference type="PANTHER" id="PTHR22911">
    <property type="entry name" value="ACYL-MALONYL CONDENSING ENZYME-RELATED"/>
    <property type="match status" value="1"/>
</dbReference>
<evidence type="ECO:0000256" key="2">
    <source>
        <dbReference type="SAM" id="Phobius"/>
    </source>
</evidence>
<gene>
    <name evidence="4" type="ORF">AAA083_07245</name>
</gene>
<feature type="transmembrane region" description="Helical" evidence="2">
    <location>
        <begin position="131"/>
        <end position="149"/>
    </location>
</feature>
<dbReference type="Pfam" id="PF00892">
    <property type="entry name" value="EamA"/>
    <property type="match status" value="1"/>
</dbReference>
<feature type="transmembrane region" description="Helical" evidence="2">
    <location>
        <begin position="193"/>
        <end position="212"/>
    </location>
</feature>
<dbReference type="InterPro" id="IPR000620">
    <property type="entry name" value="EamA_dom"/>
</dbReference>
<sequence length="312" mass="32719">MSAMRASPLKYALIVFLAGASYGVMATTVKFAYREGFAWTQTAASQACFGLFIFAAVFIVRSLLGKKGVKLTPRSVIRLLGLGMTTCTTCLLYNYSLTMLPVSVAITLLFQFTWIGMVIQIATTRRAPKPAEIAAALTILGGTFLASGIFEADLNPDLNPLGIACGLLSAISCAAFVYLSGKIETSMPSIQRGLIVCCGASILALIACPDYFVSGAIQAGIWKYGLVLGFFGLFAPVILFGIGTPHLPAGISTIMASSELPAAILISVFILQEPISLLQAAGVVVILVGVVISQLPNLLQGAGRQRKGGLAK</sequence>
<evidence type="ECO:0000256" key="1">
    <source>
        <dbReference type="ARBA" id="ARBA00007362"/>
    </source>
</evidence>
<feature type="domain" description="EamA" evidence="3">
    <location>
        <begin position="161"/>
        <end position="292"/>
    </location>
</feature>
<feature type="transmembrane region" description="Helical" evidence="2">
    <location>
        <begin position="76"/>
        <end position="94"/>
    </location>
</feature>
<proteinExistence type="inferred from homology"/>
<dbReference type="SUPFAM" id="SSF103481">
    <property type="entry name" value="Multidrug resistance efflux transporter EmrE"/>
    <property type="match status" value="1"/>
</dbReference>
<keyword evidence="2" id="KW-1133">Transmembrane helix</keyword>
<evidence type="ECO:0000259" key="3">
    <source>
        <dbReference type="Pfam" id="PF00892"/>
    </source>
</evidence>
<feature type="transmembrane region" description="Helical" evidence="2">
    <location>
        <begin position="42"/>
        <end position="64"/>
    </location>
</feature>
<feature type="transmembrane region" description="Helical" evidence="2">
    <location>
        <begin position="249"/>
        <end position="271"/>
    </location>
</feature>
<name>A0ABV1JCF0_9ACTN</name>
<dbReference type="Proteomes" id="UP001487305">
    <property type="component" value="Unassembled WGS sequence"/>
</dbReference>
<keyword evidence="2" id="KW-0472">Membrane</keyword>
<keyword evidence="5" id="KW-1185">Reference proteome</keyword>
<feature type="transmembrane region" description="Helical" evidence="2">
    <location>
        <begin position="277"/>
        <end position="299"/>
    </location>
</feature>
<feature type="transmembrane region" description="Helical" evidence="2">
    <location>
        <begin position="224"/>
        <end position="242"/>
    </location>
</feature>
<organism evidence="4 5">
    <name type="scientific">Raoultibacter massiliensis</name>
    <dbReference type="NCBI Taxonomy" id="1852371"/>
    <lineage>
        <taxon>Bacteria</taxon>
        <taxon>Bacillati</taxon>
        <taxon>Actinomycetota</taxon>
        <taxon>Coriobacteriia</taxon>
        <taxon>Eggerthellales</taxon>
        <taxon>Eggerthellaceae</taxon>
        <taxon>Raoultibacter</taxon>
    </lineage>
</organism>
<feature type="transmembrane region" description="Helical" evidence="2">
    <location>
        <begin position="100"/>
        <end position="119"/>
    </location>
</feature>
<protein>
    <submittedName>
        <fullName evidence="4">DMT family transporter</fullName>
    </submittedName>
</protein>
<dbReference type="EMBL" id="JBBNOP010000005">
    <property type="protein sequence ID" value="MEQ3362768.1"/>
    <property type="molecule type" value="Genomic_DNA"/>
</dbReference>
<comment type="similarity">
    <text evidence="1">Belongs to the EamA transporter family.</text>
</comment>
<dbReference type="InterPro" id="IPR037185">
    <property type="entry name" value="EmrE-like"/>
</dbReference>
<accession>A0ABV1JCF0</accession>
<reference evidence="4 5" key="1">
    <citation type="submission" date="2024-04" db="EMBL/GenBank/DDBJ databases">
        <title>Human intestinal bacterial collection.</title>
        <authorList>
            <person name="Pauvert C."/>
            <person name="Hitch T.C.A."/>
            <person name="Clavel T."/>
        </authorList>
    </citation>
    <scope>NUCLEOTIDE SEQUENCE [LARGE SCALE GENOMIC DNA]</scope>
    <source>
        <strain evidence="4 5">CLA-KB-H42</strain>
    </source>
</reference>